<dbReference type="GO" id="GO:0003824">
    <property type="term" value="F:catalytic activity"/>
    <property type="evidence" value="ECO:0007669"/>
    <property type="project" value="InterPro"/>
</dbReference>
<dbReference type="InterPro" id="IPR011146">
    <property type="entry name" value="HIT-like"/>
</dbReference>
<comment type="caution">
    <text evidence="3">The sequence shown here is derived from an EMBL/GenBank/DDBJ whole genome shotgun (WGS) entry which is preliminary data.</text>
</comment>
<dbReference type="SUPFAM" id="SSF54197">
    <property type="entry name" value="HIT-like"/>
    <property type="match status" value="1"/>
</dbReference>
<dbReference type="InterPro" id="IPR026026">
    <property type="entry name" value="HIT_Hint"/>
</dbReference>
<sequence>MFSIDERILSSCFILGEWPLSTVLLKNEACYPWLILVPRKKHIQEIYQLEKKEQQLLIEEINQLSLLMNNYFCPDKLNIGALGNIVSQLHIHVIARRKSDPLWPHGIWQSSMSATPYQECELNNVLPPLCDLIKGNRF</sequence>
<organism evidence="3 4">
    <name type="scientific">Legionella norrlandica</name>
    <dbReference type="NCBI Taxonomy" id="1498499"/>
    <lineage>
        <taxon>Bacteria</taxon>
        <taxon>Pseudomonadati</taxon>
        <taxon>Pseudomonadota</taxon>
        <taxon>Gammaproteobacteria</taxon>
        <taxon>Legionellales</taxon>
        <taxon>Legionellaceae</taxon>
        <taxon>Legionella</taxon>
    </lineage>
</organism>
<comment type="caution">
    <text evidence="1">Lacks conserved residue(s) required for the propagation of feature annotation.</text>
</comment>
<dbReference type="PROSITE" id="PS51084">
    <property type="entry name" value="HIT_2"/>
    <property type="match status" value="1"/>
</dbReference>
<dbReference type="AlphaFoldDB" id="A0A0A2T493"/>
<dbReference type="EMBL" id="JNCF01000089">
    <property type="protein sequence ID" value="KGP62243.1"/>
    <property type="molecule type" value="Genomic_DNA"/>
</dbReference>
<dbReference type="Gene3D" id="3.30.428.10">
    <property type="entry name" value="HIT-like"/>
    <property type="match status" value="1"/>
</dbReference>
<evidence type="ECO:0000256" key="1">
    <source>
        <dbReference type="PROSITE-ProRule" id="PRU00464"/>
    </source>
</evidence>
<dbReference type="STRING" id="1498499.EP47_01465"/>
<dbReference type="OrthoDB" id="9799145at2"/>
<evidence type="ECO:0000313" key="4">
    <source>
        <dbReference type="Proteomes" id="UP000054422"/>
    </source>
</evidence>
<protein>
    <submittedName>
        <fullName evidence="3">Diadenosine tetraphosphatase</fullName>
    </submittedName>
</protein>
<proteinExistence type="predicted"/>
<dbReference type="Proteomes" id="UP000054422">
    <property type="component" value="Unassembled WGS sequence"/>
</dbReference>
<gene>
    <name evidence="3" type="ORF">EP47_01465</name>
</gene>
<accession>A0A0A2T493</accession>
<dbReference type="PIRSF" id="PIRSF000714">
    <property type="entry name" value="HIT"/>
    <property type="match status" value="1"/>
</dbReference>
<dbReference type="Pfam" id="PF01230">
    <property type="entry name" value="HIT"/>
    <property type="match status" value="1"/>
</dbReference>
<reference evidence="3 4" key="1">
    <citation type="submission" date="2014-05" db="EMBL/GenBank/DDBJ databases">
        <authorList>
            <person name="Rizzardi K."/>
            <person name="Winiecka-Krusnell J."/>
            <person name="Ramliden M."/>
            <person name="Alm E."/>
            <person name="Andersson S."/>
            <person name="Byfors S."/>
        </authorList>
    </citation>
    <scope>NUCLEOTIDE SEQUENCE [LARGE SCALE GENOMIC DNA]</scope>
    <source>
        <strain evidence="3 4">LEGN</strain>
    </source>
</reference>
<feature type="domain" description="HIT" evidence="2">
    <location>
        <begin position="34"/>
        <end position="103"/>
    </location>
</feature>
<dbReference type="RefSeq" id="WP_035891451.1">
    <property type="nucleotide sequence ID" value="NZ_JNCF01000089.1"/>
</dbReference>
<evidence type="ECO:0000313" key="3">
    <source>
        <dbReference type="EMBL" id="KGP62243.1"/>
    </source>
</evidence>
<keyword evidence="4" id="KW-1185">Reference proteome</keyword>
<name>A0A0A2T493_9GAMM</name>
<evidence type="ECO:0000259" key="2">
    <source>
        <dbReference type="PROSITE" id="PS51084"/>
    </source>
</evidence>
<dbReference type="InterPro" id="IPR036265">
    <property type="entry name" value="HIT-like_sf"/>
</dbReference>